<feature type="domain" description="Anaphase-promoting complex subunit 5" evidence="8">
    <location>
        <begin position="322"/>
        <end position="411"/>
    </location>
</feature>
<accession>A0A1E4RRD2</accession>
<evidence type="ECO:0000256" key="7">
    <source>
        <dbReference type="SAM" id="MobiDB-lite"/>
    </source>
</evidence>
<dbReference type="GO" id="GO:0045842">
    <property type="term" value="P:positive regulation of mitotic metaphase/anaphase transition"/>
    <property type="evidence" value="ECO:0007669"/>
    <property type="project" value="TreeGrafter"/>
</dbReference>
<protein>
    <recommendedName>
        <fullName evidence="2">Anaphase-promoting complex subunit 5</fullName>
    </recommendedName>
</protein>
<dbReference type="InterPro" id="IPR026000">
    <property type="entry name" value="Apc5_dom"/>
</dbReference>
<keyword evidence="10" id="KW-1185">Reference proteome</keyword>
<evidence type="ECO:0000313" key="10">
    <source>
        <dbReference type="Proteomes" id="UP000095085"/>
    </source>
</evidence>
<evidence type="ECO:0000256" key="6">
    <source>
        <dbReference type="ARBA" id="ARBA00023306"/>
    </source>
</evidence>
<dbReference type="PANTHER" id="PTHR12830">
    <property type="entry name" value="ANAPHASE-PROMOTING COMPLEX SUBUNIT 5"/>
    <property type="match status" value="1"/>
</dbReference>
<dbReference type="InterPro" id="IPR037679">
    <property type="entry name" value="Apc5"/>
</dbReference>
<evidence type="ECO:0000256" key="1">
    <source>
        <dbReference type="ARBA" id="ARBA00007450"/>
    </source>
</evidence>
<evidence type="ECO:0000313" key="9">
    <source>
        <dbReference type="EMBL" id="ODV69812.1"/>
    </source>
</evidence>
<evidence type="ECO:0000256" key="3">
    <source>
        <dbReference type="ARBA" id="ARBA00022618"/>
    </source>
</evidence>
<feature type="compositionally biased region" description="Polar residues" evidence="7">
    <location>
        <begin position="219"/>
        <end position="228"/>
    </location>
</feature>
<dbReference type="PANTHER" id="PTHR12830:SF9">
    <property type="entry name" value="ANAPHASE-PROMOTING COMPLEX SUBUNIT 5"/>
    <property type="match status" value="1"/>
</dbReference>
<evidence type="ECO:0000256" key="4">
    <source>
        <dbReference type="ARBA" id="ARBA00022776"/>
    </source>
</evidence>
<dbReference type="GeneID" id="30997923"/>
<dbReference type="GO" id="GO:0031145">
    <property type="term" value="P:anaphase-promoting complex-dependent catabolic process"/>
    <property type="evidence" value="ECO:0007669"/>
    <property type="project" value="TreeGrafter"/>
</dbReference>
<dbReference type="Pfam" id="PF12862">
    <property type="entry name" value="ANAPC5"/>
    <property type="match status" value="1"/>
</dbReference>
<reference evidence="10" key="1">
    <citation type="submission" date="2016-05" db="EMBL/GenBank/DDBJ databases">
        <title>Comparative genomics of biotechnologically important yeasts.</title>
        <authorList>
            <consortium name="DOE Joint Genome Institute"/>
            <person name="Riley R."/>
            <person name="Haridas S."/>
            <person name="Wolfe K.H."/>
            <person name="Lopes M.R."/>
            <person name="Hittinger C.T."/>
            <person name="Goker M."/>
            <person name="Salamov A."/>
            <person name="Wisecaver J."/>
            <person name="Long T.M."/>
            <person name="Aerts A.L."/>
            <person name="Barry K."/>
            <person name="Choi C."/>
            <person name="Clum A."/>
            <person name="Coughlan A.Y."/>
            <person name="Deshpande S."/>
            <person name="Douglass A.P."/>
            <person name="Hanson S.J."/>
            <person name="Klenk H.-P."/>
            <person name="Labutti K."/>
            <person name="Lapidus A."/>
            <person name="Lindquist E."/>
            <person name="Lipzen A."/>
            <person name="Meier-Kolthoff J.P."/>
            <person name="Ohm R.A."/>
            <person name="Otillar R.P."/>
            <person name="Pangilinan J."/>
            <person name="Peng Y."/>
            <person name="Rokas A."/>
            <person name="Rosa C.A."/>
            <person name="Scheuner C."/>
            <person name="Sibirny A.A."/>
            <person name="Slot J.C."/>
            <person name="Stielow J.B."/>
            <person name="Sun H."/>
            <person name="Kurtzman C.P."/>
            <person name="Blackwell M."/>
            <person name="Grigoriev I.V."/>
            <person name="Jeffries T.W."/>
        </authorList>
    </citation>
    <scope>NUCLEOTIDE SEQUENCE [LARGE SCALE GENOMIC DNA]</scope>
    <source>
        <strain evidence="10">NRRL Y-1933</strain>
    </source>
</reference>
<keyword evidence="6" id="KW-0131">Cell cycle</keyword>
<dbReference type="EMBL" id="KV454538">
    <property type="protein sequence ID" value="ODV69812.1"/>
    <property type="molecule type" value="Genomic_DNA"/>
</dbReference>
<evidence type="ECO:0000259" key="8">
    <source>
        <dbReference type="Pfam" id="PF12862"/>
    </source>
</evidence>
<keyword evidence="4" id="KW-0498">Mitosis</keyword>
<keyword evidence="3" id="KW-0132">Cell division</keyword>
<proteinExistence type="inferred from homology"/>
<gene>
    <name evidence="9" type="ORF">HYPBUDRAFT_3744</name>
</gene>
<feature type="region of interest" description="Disordered" evidence="7">
    <location>
        <begin position="202"/>
        <end position="229"/>
    </location>
</feature>
<dbReference type="Proteomes" id="UP000095085">
    <property type="component" value="Unassembled WGS sequence"/>
</dbReference>
<comment type="similarity">
    <text evidence="1">Belongs to the APC5 family.</text>
</comment>
<dbReference type="AlphaFoldDB" id="A0A1E4RRD2"/>
<dbReference type="OrthoDB" id="2504561at2759"/>
<keyword evidence="5" id="KW-0833">Ubl conjugation pathway</keyword>
<dbReference type="GO" id="GO:0051301">
    <property type="term" value="P:cell division"/>
    <property type="evidence" value="ECO:0007669"/>
    <property type="project" value="UniProtKB-KW"/>
</dbReference>
<name>A0A1E4RRD2_9ASCO</name>
<dbReference type="RefSeq" id="XP_020078879.1">
    <property type="nucleotide sequence ID" value="XM_020223374.1"/>
</dbReference>
<dbReference type="GO" id="GO:0005680">
    <property type="term" value="C:anaphase-promoting complex"/>
    <property type="evidence" value="ECO:0007669"/>
    <property type="project" value="InterPro"/>
</dbReference>
<organism evidence="9 10">
    <name type="scientific">Hyphopichia burtonii NRRL Y-1933</name>
    <dbReference type="NCBI Taxonomy" id="984485"/>
    <lineage>
        <taxon>Eukaryota</taxon>
        <taxon>Fungi</taxon>
        <taxon>Dikarya</taxon>
        <taxon>Ascomycota</taxon>
        <taxon>Saccharomycotina</taxon>
        <taxon>Pichiomycetes</taxon>
        <taxon>Debaryomycetaceae</taxon>
        <taxon>Hyphopichia</taxon>
    </lineage>
</organism>
<evidence type="ECO:0000256" key="2">
    <source>
        <dbReference type="ARBA" id="ARBA00016066"/>
    </source>
</evidence>
<evidence type="ECO:0000256" key="5">
    <source>
        <dbReference type="ARBA" id="ARBA00022786"/>
    </source>
</evidence>
<dbReference type="STRING" id="984485.A0A1E4RRD2"/>
<sequence>MSKNGERIKLLLSEDLSPHKIALLFLVVLYATGFIPEDHLKQVLLALIKLLENEPLIDENKEFIIVPQLVDLCQHLREVIVCNCPEDQKLAAEKDAAELQKNLLQELWRVSSVEGLNTYIKNTFTLLLNPLAVTVPESTSNLTVKKIISPRSFIGDFIQKIVTPFRLLHFDEEFLLFESLVEYRESSRDLFLKLGGIINHQTDLQPKPSPRRSRLDFSTLAQPQPSNSNDDHLFDVLNHQLAESLGISIPTSSQEIVKQNVRLIPVPKHDMQALLDKQVKLLETYGTETPKFLRQIMALMASPDANTCLIQNANFNDLPSYYYLKYLENLHASDYHGALQSLHQYFDYMVSKSSKYFYHFALISRASLHQYFGEDEKALDAIEEAISVARENKDNSTLTYILSWLFNFIRNKPELWQSQNFYQNNNELHLLDFLIKKSQTVSLLLYAMSYHFETAHIMHSGGPMNKYLESLLKATYISINDELPTFIKSCEMSAMVWTRIGIPHLSDLYSDIAFDYAKEVGKLGDEISIEIRKNYLLYLKGQTEKAYKNLESLKPKTNSDRSLFKSLQIRSLIMMVKIDLRKGRFKYAEKIMKTLLSIEIQDIELKTELIYLNTEVQTALGNYSQALGLISQSLSVIDSQQMKIQSNVYTIIRLNLLKCSIFNISGVHSRAISLVIEQIEQGKKLGFFTIIVEGMILLISILNNMDNCEDAYEILDKFMPLALRVGNQEFICVAYYEYANSCYKMIQAKKNRFKLSKKALFNTFLKYLYLSITRARNSLNLILLRACFELEEQMGQECSKFSNEMKDLKSVDEFREHSKSGLKILNKRAIEEADYGFIVNPEHIIEEE</sequence>
<dbReference type="GO" id="GO:0070979">
    <property type="term" value="P:protein K11-linked ubiquitination"/>
    <property type="evidence" value="ECO:0007669"/>
    <property type="project" value="TreeGrafter"/>
</dbReference>